<reference evidence="2 3" key="1">
    <citation type="submission" date="2016-01" db="EMBL/GenBank/DDBJ databases">
        <authorList>
            <person name="Oliw E.H."/>
        </authorList>
    </citation>
    <scope>NUCLEOTIDE SEQUENCE [LARGE SCALE GENOMIC DNA]</scope>
    <source>
        <strain evidence="2 3">DY10</strain>
    </source>
</reference>
<keyword evidence="1" id="KW-0732">Signal</keyword>
<dbReference type="InterPro" id="IPR032710">
    <property type="entry name" value="NTF2-like_dom_sf"/>
</dbReference>
<dbReference type="KEGG" id="smon:AWR27_03725"/>
<feature type="chain" id="PRO_5012930370" description="DUF4440 domain-containing protein" evidence="1">
    <location>
        <begin position="23"/>
        <end position="284"/>
    </location>
</feature>
<dbReference type="STRING" id="1178516.AWR27_03725"/>
<protein>
    <recommendedName>
        <fullName evidence="4">DUF4440 domain-containing protein</fullName>
    </recommendedName>
</protein>
<dbReference type="EMBL" id="CP014263">
    <property type="protein sequence ID" value="AQG78527.1"/>
    <property type="molecule type" value="Genomic_DNA"/>
</dbReference>
<evidence type="ECO:0000256" key="1">
    <source>
        <dbReference type="SAM" id="SignalP"/>
    </source>
</evidence>
<accession>A0A1P9WT32</accession>
<keyword evidence="3" id="KW-1185">Reference proteome</keyword>
<evidence type="ECO:0000313" key="3">
    <source>
        <dbReference type="Proteomes" id="UP000187941"/>
    </source>
</evidence>
<sequence>MKTQFTILLSLLLGTATFAQTAADEAAIRTLLNQSTKDAYALKQADYDAGFTNAASVFRAYNTRSGYATAVGPTKLTDIFGSKPREVNPLTENFSFKFYGSNAARVVYDQYLYGKENNKPSREIRVLEKVNGQWKIDALVALWDYGQNKYEEDLVRKAIDTETRAFHEANQELLMAQWATEKPYIERQQANLIPTGAPFLKGDNLRAFSESYFKTLQPSGNTVRFSDYDVHVSGETAWATYTQEELDKAGTVLGKQREIRILERVPSAKGPAWKIVFLGFQEMK</sequence>
<feature type="signal peptide" evidence="1">
    <location>
        <begin position="1"/>
        <end position="22"/>
    </location>
</feature>
<evidence type="ECO:0008006" key="4">
    <source>
        <dbReference type="Google" id="ProtNLM"/>
    </source>
</evidence>
<dbReference type="Gene3D" id="3.10.450.50">
    <property type="match status" value="2"/>
</dbReference>
<dbReference type="SUPFAM" id="SSF54427">
    <property type="entry name" value="NTF2-like"/>
    <property type="match status" value="2"/>
</dbReference>
<evidence type="ECO:0000313" key="2">
    <source>
        <dbReference type="EMBL" id="AQG78527.1"/>
    </source>
</evidence>
<dbReference type="AlphaFoldDB" id="A0A1P9WT32"/>
<name>A0A1P9WT32_9BACT</name>
<dbReference type="RefSeq" id="WP_077129966.1">
    <property type="nucleotide sequence ID" value="NZ_CP014263.1"/>
</dbReference>
<dbReference type="OrthoDB" id="960964at2"/>
<organism evidence="2 3">
    <name type="scientific">Spirosoma montaniterrae</name>
    <dbReference type="NCBI Taxonomy" id="1178516"/>
    <lineage>
        <taxon>Bacteria</taxon>
        <taxon>Pseudomonadati</taxon>
        <taxon>Bacteroidota</taxon>
        <taxon>Cytophagia</taxon>
        <taxon>Cytophagales</taxon>
        <taxon>Cytophagaceae</taxon>
        <taxon>Spirosoma</taxon>
    </lineage>
</organism>
<gene>
    <name evidence="2" type="ORF">AWR27_03725</name>
</gene>
<proteinExistence type="predicted"/>
<dbReference type="Proteomes" id="UP000187941">
    <property type="component" value="Chromosome"/>
</dbReference>